<dbReference type="EMBL" id="JADBJN010000002">
    <property type="protein sequence ID" value="KAG5678908.1"/>
    <property type="molecule type" value="Genomic_DNA"/>
</dbReference>
<name>A0A9J6C9U3_POLVA</name>
<comment type="caution">
    <text evidence="7">The sequence shown here is derived from an EMBL/GenBank/DDBJ whole genome shotgun (WGS) entry which is preliminary data.</text>
</comment>
<dbReference type="Pfam" id="PF02463">
    <property type="entry name" value="SMC_N"/>
    <property type="match status" value="1"/>
</dbReference>
<proteinExistence type="inferred from homology"/>
<evidence type="ECO:0000256" key="5">
    <source>
        <dbReference type="SAM" id="MobiDB-lite"/>
    </source>
</evidence>
<dbReference type="GO" id="GO:0000724">
    <property type="term" value="P:double-strand break repair via homologous recombination"/>
    <property type="evidence" value="ECO:0007669"/>
    <property type="project" value="TreeGrafter"/>
</dbReference>
<dbReference type="Gene3D" id="3.40.50.300">
    <property type="entry name" value="P-loop containing nucleotide triphosphate hydrolases"/>
    <property type="match status" value="2"/>
</dbReference>
<keyword evidence="8" id="KW-1185">Reference proteome</keyword>
<dbReference type="Proteomes" id="UP001107558">
    <property type="component" value="Chromosome 2"/>
</dbReference>
<dbReference type="AlphaFoldDB" id="A0A9J6C9U3"/>
<keyword evidence="3 4" id="KW-0175">Coiled coil</keyword>
<reference evidence="7" key="1">
    <citation type="submission" date="2021-03" db="EMBL/GenBank/DDBJ databases">
        <title>Chromosome level genome of the anhydrobiotic midge Polypedilum vanderplanki.</title>
        <authorList>
            <person name="Yoshida Y."/>
            <person name="Kikawada T."/>
            <person name="Gusev O."/>
        </authorList>
    </citation>
    <scope>NUCLEOTIDE SEQUENCE</scope>
    <source>
        <strain evidence="7">NIAS01</strain>
        <tissue evidence="7">Whole body or cell culture</tissue>
    </source>
</reference>
<evidence type="ECO:0000313" key="7">
    <source>
        <dbReference type="EMBL" id="KAG5678908.1"/>
    </source>
</evidence>
<feature type="compositionally biased region" description="Acidic residues" evidence="5">
    <location>
        <begin position="1045"/>
        <end position="1060"/>
    </location>
</feature>
<dbReference type="GO" id="GO:0005634">
    <property type="term" value="C:nucleus"/>
    <property type="evidence" value="ECO:0007669"/>
    <property type="project" value="TreeGrafter"/>
</dbReference>
<feature type="domain" description="RecF/RecN/SMC N-terminal" evidence="6">
    <location>
        <begin position="14"/>
        <end position="1003"/>
    </location>
</feature>
<dbReference type="PANTHER" id="PTHR45916">
    <property type="entry name" value="STRUCTURAL MAINTENANCE OF CHROMOSOMES PROTEIN 5"/>
    <property type="match status" value="1"/>
</dbReference>
<gene>
    <name evidence="7" type="ORF">PVAND_008532</name>
</gene>
<dbReference type="GO" id="GO:0030915">
    <property type="term" value="C:Smc5-Smc6 complex"/>
    <property type="evidence" value="ECO:0007669"/>
    <property type="project" value="TreeGrafter"/>
</dbReference>
<organism evidence="7 8">
    <name type="scientific">Polypedilum vanderplanki</name>
    <name type="common">Sleeping chironomid midge</name>
    <dbReference type="NCBI Taxonomy" id="319348"/>
    <lineage>
        <taxon>Eukaryota</taxon>
        <taxon>Metazoa</taxon>
        <taxon>Ecdysozoa</taxon>
        <taxon>Arthropoda</taxon>
        <taxon>Hexapoda</taxon>
        <taxon>Insecta</taxon>
        <taxon>Pterygota</taxon>
        <taxon>Neoptera</taxon>
        <taxon>Endopterygota</taxon>
        <taxon>Diptera</taxon>
        <taxon>Nematocera</taxon>
        <taxon>Chironomoidea</taxon>
        <taxon>Chironomidae</taxon>
        <taxon>Chironominae</taxon>
        <taxon>Polypedilum</taxon>
        <taxon>Polypedilum</taxon>
    </lineage>
</organism>
<comment type="similarity">
    <text evidence="1">Belongs to the SMC family. SMC5 subfamily.</text>
</comment>
<feature type="coiled-coil region" evidence="4">
    <location>
        <begin position="618"/>
        <end position="687"/>
    </location>
</feature>
<dbReference type="SUPFAM" id="SSF52540">
    <property type="entry name" value="P-loop containing nucleoside triphosphate hydrolases"/>
    <property type="match status" value="2"/>
</dbReference>
<evidence type="ECO:0000259" key="6">
    <source>
        <dbReference type="Pfam" id="PF02463"/>
    </source>
</evidence>
<evidence type="ECO:0000256" key="3">
    <source>
        <dbReference type="ARBA" id="ARBA00023054"/>
    </source>
</evidence>
<feature type="region of interest" description="Disordered" evidence="5">
    <location>
        <begin position="1032"/>
        <end position="1060"/>
    </location>
</feature>
<evidence type="ECO:0000256" key="2">
    <source>
        <dbReference type="ARBA" id="ARBA00018687"/>
    </source>
</evidence>
<dbReference type="InterPro" id="IPR003395">
    <property type="entry name" value="RecF/RecN/SMC_N"/>
</dbReference>
<evidence type="ECO:0000313" key="8">
    <source>
        <dbReference type="Proteomes" id="UP001107558"/>
    </source>
</evidence>
<evidence type="ECO:0000256" key="1">
    <source>
        <dbReference type="ARBA" id="ARBA00010171"/>
    </source>
</evidence>
<feature type="coiled-coil region" evidence="4">
    <location>
        <begin position="237"/>
        <end position="393"/>
    </location>
</feature>
<dbReference type="Gene3D" id="1.10.287.1490">
    <property type="match status" value="1"/>
</dbReference>
<sequence length="1060" mass="122841">MVNSEANNHIIGTIRRVALVDFLTYDEAVFKPGKNLNIIIGPNGTGKSTIVAGIILGCGGKPSVLSRSKDITEYIKNGKTKAHIEIELVKNKNGASITFHRSFDKNGKEIFTIEGNKVTSKAYVEKIQSFNIQVDNLCMFLPQDRVQDFTKLNAQEILHNTQISVCSQEINDAFENLKIKREKQKNFAKQNANLQIQLEDNINRNEQLHGMIENGRLRDRLAANIEMLKKKKAWQEYNECKLKYDEADSDVKKLRESIKKKNSSLKPLEKRQSEIAGMKNDLKNAISKAETKINQTLDEIEKMSEASINLKSEYGKYKQAFKNSIARASSHQKELQDLSLLVVLLKKEYEEAKTELNVEGDYEEKIKEFDDSIVNLKDQIDAIMQKVQDLNSTIDQQIIPRINLSKRKIEIIKDTQTKQFDVLRNNFEDAYRAYEWLQTHRNRFQGTIYNPIMTEIKVKDQRFAKYLENTVAVRDLEMFLCTNKEDMEKLMQKLRNEMNLKVNIGFTEETDEILYQPEIPIEDFNENLGLYTYLIDVIEGPAPVLNFLCALYNIQNVPIGDERANEYASRLPNHIQVFFSTDQRFNAVISKFSNKKSVTCTDIQSRNLLNTGIDQNLIDRELEKIEKLKQDGELIKEKRNELGQQIKQLEGKLVEIRKQKNELQTKIARVSSRLDKVKRKEVELEKMKNSKIDIPTERQKLKDNVDKIISSIGTNNANAIKVFELYRNSVVEKALADQKLKFFNASTGNVDEQIDTLKREIARIEETIKRASYVYEDLKKRMDAKEREALELTDGVPPTSDRFKYRNKFSKLPNNIEELQDKIDEAQGRIECIRSVDPHVLAEYEERKETIEELKHQLATEQERANALEDEIQNLHQIWYPEIQKVVSSINRNFSDFFAKMGFVGEIELIRKEERDYADYGIQIRVQYRDNEKLEALNRHVQSGGERAVAIAVYTLSLQHLTMVPFRCVDEINQGMDPKNERKIFQMLVDITCQPGQSQYFFVTPKLLPDLPYHDLMTVSIVHNGKYVSDPHVFYPPENKQNNVESDESMDENEDDEDDD</sequence>
<feature type="coiled-coil region" evidence="4">
    <location>
        <begin position="747"/>
        <end position="878"/>
    </location>
</feature>
<protein>
    <recommendedName>
        <fullName evidence="2">Structural maintenance of chromosomes protein 5</fullName>
    </recommendedName>
</protein>
<dbReference type="OrthoDB" id="10254973at2759"/>
<dbReference type="PANTHER" id="PTHR45916:SF1">
    <property type="entry name" value="STRUCTURAL MAINTENANCE OF CHROMOSOMES PROTEIN 5"/>
    <property type="match status" value="1"/>
</dbReference>
<dbReference type="GO" id="GO:0003697">
    <property type="term" value="F:single-stranded DNA binding"/>
    <property type="evidence" value="ECO:0007669"/>
    <property type="project" value="TreeGrafter"/>
</dbReference>
<accession>A0A9J6C9U3</accession>
<evidence type="ECO:0000256" key="4">
    <source>
        <dbReference type="SAM" id="Coils"/>
    </source>
</evidence>
<dbReference type="InterPro" id="IPR027417">
    <property type="entry name" value="P-loop_NTPase"/>
</dbReference>